<reference evidence="3" key="1">
    <citation type="submission" date="2014-11" db="EMBL/GenBank/DDBJ databases">
        <title>Hymenobacter sp. DG25B genome submission.</title>
        <authorList>
            <person name="Jung H.-Y."/>
            <person name="Kim M.K."/>
            <person name="Srinivasan S."/>
            <person name="Lim S."/>
        </authorList>
    </citation>
    <scope>NUCLEOTIDE SEQUENCE [LARGE SCALE GENOMIC DNA]</scope>
    <source>
        <strain evidence="3">DY59</strain>
    </source>
</reference>
<dbReference type="KEGG" id="dsw:QR90_06850"/>
<sequence>MAEGSTQGVVNLVITLLGGTTGLAALGVLFRGYMSGTITQEKEMREDLRTEVGRLRDVQDQQATEIRALRRDVQQLTTVNLHLITSRADARALVNALERDLGRASTVWPPDPTGGP</sequence>
<evidence type="ECO:0000313" key="2">
    <source>
        <dbReference type="EMBL" id="AIZ44886.1"/>
    </source>
</evidence>
<dbReference type="EMBL" id="CP010028">
    <property type="protein sequence ID" value="AIZ44886.1"/>
    <property type="molecule type" value="Genomic_DNA"/>
</dbReference>
<evidence type="ECO:0000256" key="1">
    <source>
        <dbReference type="SAM" id="Phobius"/>
    </source>
</evidence>
<organism evidence="2 3">
    <name type="scientific">Deinococcus radiopugnans</name>
    <dbReference type="NCBI Taxonomy" id="57497"/>
    <lineage>
        <taxon>Bacteria</taxon>
        <taxon>Thermotogati</taxon>
        <taxon>Deinococcota</taxon>
        <taxon>Deinococci</taxon>
        <taxon>Deinococcales</taxon>
        <taxon>Deinococcaceae</taxon>
        <taxon>Deinococcus</taxon>
    </lineage>
</organism>
<dbReference type="AlphaFoldDB" id="A0A0A7KFI4"/>
<evidence type="ECO:0000313" key="3">
    <source>
        <dbReference type="Proteomes" id="UP000030634"/>
    </source>
</evidence>
<name>A0A0A7KFI4_9DEIO</name>
<dbReference type="STRING" id="1182571.QR90_06850"/>
<keyword evidence="1" id="KW-0472">Membrane</keyword>
<proteinExistence type="predicted"/>
<keyword evidence="1" id="KW-0812">Transmembrane</keyword>
<protein>
    <submittedName>
        <fullName evidence="2">Uncharacterized protein</fullName>
    </submittedName>
</protein>
<gene>
    <name evidence="2" type="ORF">QR90_06850</name>
</gene>
<feature type="transmembrane region" description="Helical" evidence="1">
    <location>
        <begin position="12"/>
        <end position="34"/>
    </location>
</feature>
<dbReference type="Proteomes" id="UP000030634">
    <property type="component" value="Chromosome"/>
</dbReference>
<accession>A0A0A7KFI4</accession>
<keyword evidence="1" id="KW-1133">Transmembrane helix</keyword>
<dbReference type="HOGENOM" id="CLU_2092805_0_0_0"/>